<keyword evidence="3" id="KW-0648">Protein biosynthesis</keyword>
<dbReference type="SUPFAM" id="SSF100966">
    <property type="entry name" value="Translation initiation factor 2 beta, aIF2beta, N-terminal domain"/>
    <property type="match status" value="1"/>
</dbReference>
<dbReference type="GO" id="GO:0031369">
    <property type="term" value="F:translation initiation factor binding"/>
    <property type="evidence" value="ECO:0007669"/>
    <property type="project" value="TreeGrafter"/>
</dbReference>
<evidence type="ECO:0000313" key="5">
    <source>
        <dbReference type="EMBL" id="CAD9540420.1"/>
    </source>
</evidence>
<protein>
    <recommendedName>
        <fullName evidence="4">Translation initiation factor IF2/IF5 domain-containing protein</fullName>
    </recommendedName>
</protein>
<dbReference type="GO" id="GO:0001731">
    <property type="term" value="P:formation of translation preinitiation complex"/>
    <property type="evidence" value="ECO:0007669"/>
    <property type="project" value="TreeGrafter"/>
</dbReference>
<name>A0A7S2J844_9EUKA</name>
<dbReference type="GO" id="GO:0003743">
    <property type="term" value="F:translation initiation factor activity"/>
    <property type="evidence" value="ECO:0007669"/>
    <property type="project" value="UniProtKB-KW"/>
</dbReference>
<dbReference type="Gene3D" id="3.30.30.170">
    <property type="match status" value="1"/>
</dbReference>
<evidence type="ECO:0000259" key="4">
    <source>
        <dbReference type="SMART" id="SM00653"/>
    </source>
</evidence>
<feature type="domain" description="Translation initiation factor IF2/IF5" evidence="4">
    <location>
        <begin position="2"/>
        <end position="76"/>
    </location>
</feature>
<dbReference type="InterPro" id="IPR016190">
    <property type="entry name" value="Transl_init_fac_IF2/IF5_Zn-bd"/>
</dbReference>
<dbReference type="GO" id="GO:0005850">
    <property type="term" value="C:eukaryotic translation initiation factor 2 complex"/>
    <property type="evidence" value="ECO:0007669"/>
    <property type="project" value="TreeGrafter"/>
</dbReference>
<keyword evidence="2" id="KW-0396">Initiation factor</keyword>
<organism evidence="5">
    <name type="scientific">Haptolina brevifila</name>
    <dbReference type="NCBI Taxonomy" id="156173"/>
    <lineage>
        <taxon>Eukaryota</taxon>
        <taxon>Haptista</taxon>
        <taxon>Haptophyta</taxon>
        <taxon>Prymnesiophyceae</taxon>
        <taxon>Prymnesiales</taxon>
        <taxon>Prymnesiaceae</taxon>
        <taxon>Haptolina</taxon>
    </lineage>
</organism>
<dbReference type="InterPro" id="IPR045196">
    <property type="entry name" value="IF2/IF5"/>
</dbReference>
<dbReference type="SUPFAM" id="SSF75689">
    <property type="entry name" value="Zinc-binding domain of translation initiation factor 2 beta"/>
    <property type="match status" value="1"/>
</dbReference>
<sequence>MDHVYSFMLAEMGTTGSIDASSRMVIKGRFQPKAIEQIIRRYVGEYVSCASCKSPATALQKQNRLYFMQCNNCGARRSVAPIKTGFVAISRGARKKAKAQ</sequence>
<gene>
    <name evidence="5" type="ORF">CBRE1094_LOCUS41298</name>
</gene>
<proteinExistence type="inferred from homology"/>
<dbReference type="PANTHER" id="PTHR23001:SF3">
    <property type="entry name" value="EUKARYOTIC TRANSLATION INITIATION FACTOR 2 SUBUNIT 2"/>
    <property type="match status" value="1"/>
</dbReference>
<dbReference type="InterPro" id="IPR016189">
    <property type="entry name" value="Transl_init_fac_IF2/IF5_N"/>
</dbReference>
<dbReference type="InterPro" id="IPR002735">
    <property type="entry name" value="Transl_init_fac_IF2/IF5_dom"/>
</dbReference>
<dbReference type="Pfam" id="PF01873">
    <property type="entry name" value="eIF-5_eIF-2B"/>
    <property type="match status" value="1"/>
</dbReference>
<evidence type="ECO:0000256" key="3">
    <source>
        <dbReference type="ARBA" id="ARBA00022917"/>
    </source>
</evidence>
<dbReference type="SMART" id="SM00653">
    <property type="entry name" value="eIF2B_5"/>
    <property type="match status" value="1"/>
</dbReference>
<evidence type="ECO:0000256" key="1">
    <source>
        <dbReference type="ARBA" id="ARBA00010397"/>
    </source>
</evidence>
<evidence type="ECO:0000256" key="2">
    <source>
        <dbReference type="ARBA" id="ARBA00022540"/>
    </source>
</evidence>
<accession>A0A7S2J844</accession>
<dbReference type="GO" id="GO:0003729">
    <property type="term" value="F:mRNA binding"/>
    <property type="evidence" value="ECO:0007669"/>
    <property type="project" value="TreeGrafter"/>
</dbReference>
<dbReference type="AlphaFoldDB" id="A0A7S2J844"/>
<comment type="similarity">
    <text evidence="1">Belongs to the eIF-2-beta/eIF-5 family.</text>
</comment>
<reference evidence="5" key="1">
    <citation type="submission" date="2021-01" db="EMBL/GenBank/DDBJ databases">
        <authorList>
            <person name="Corre E."/>
            <person name="Pelletier E."/>
            <person name="Niang G."/>
            <person name="Scheremetjew M."/>
            <person name="Finn R."/>
            <person name="Kale V."/>
            <person name="Holt S."/>
            <person name="Cochrane G."/>
            <person name="Meng A."/>
            <person name="Brown T."/>
            <person name="Cohen L."/>
        </authorList>
    </citation>
    <scope>NUCLEOTIDE SEQUENCE</scope>
    <source>
        <strain evidence="5">UTEX LB 985</strain>
    </source>
</reference>
<dbReference type="EMBL" id="HBGU01075775">
    <property type="protein sequence ID" value="CAD9540420.1"/>
    <property type="molecule type" value="Transcribed_RNA"/>
</dbReference>
<dbReference type="PANTHER" id="PTHR23001">
    <property type="entry name" value="EUKARYOTIC TRANSLATION INITIATION FACTOR"/>
    <property type="match status" value="1"/>
</dbReference>